<name>A0A2Z6NKW1_TRISU</name>
<feature type="region of interest" description="Disordered" evidence="1">
    <location>
        <begin position="1"/>
        <end position="21"/>
    </location>
</feature>
<dbReference type="AlphaFoldDB" id="A0A2Z6NKW1"/>
<organism evidence="2 3">
    <name type="scientific">Trifolium subterraneum</name>
    <name type="common">Subterranean clover</name>
    <dbReference type="NCBI Taxonomy" id="3900"/>
    <lineage>
        <taxon>Eukaryota</taxon>
        <taxon>Viridiplantae</taxon>
        <taxon>Streptophyta</taxon>
        <taxon>Embryophyta</taxon>
        <taxon>Tracheophyta</taxon>
        <taxon>Spermatophyta</taxon>
        <taxon>Magnoliopsida</taxon>
        <taxon>eudicotyledons</taxon>
        <taxon>Gunneridae</taxon>
        <taxon>Pentapetalae</taxon>
        <taxon>rosids</taxon>
        <taxon>fabids</taxon>
        <taxon>Fabales</taxon>
        <taxon>Fabaceae</taxon>
        <taxon>Papilionoideae</taxon>
        <taxon>50 kb inversion clade</taxon>
        <taxon>NPAAA clade</taxon>
        <taxon>Hologalegina</taxon>
        <taxon>IRL clade</taxon>
        <taxon>Trifolieae</taxon>
        <taxon>Trifolium</taxon>
    </lineage>
</organism>
<dbReference type="Proteomes" id="UP000242715">
    <property type="component" value="Unassembled WGS sequence"/>
</dbReference>
<evidence type="ECO:0000256" key="1">
    <source>
        <dbReference type="SAM" id="MobiDB-lite"/>
    </source>
</evidence>
<evidence type="ECO:0000313" key="3">
    <source>
        <dbReference type="Proteomes" id="UP000242715"/>
    </source>
</evidence>
<proteinExistence type="predicted"/>
<sequence>MSEHNNHPHQPESEDGAGKIGTSTNKFVTIVMALPWKTKACFEESRRSLSSMVMLMKTVKTQKQPRDVIVKNHDLHFLSKHND</sequence>
<evidence type="ECO:0000313" key="2">
    <source>
        <dbReference type="EMBL" id="GAU36515.1"/>
    </source>
</evidence>
<protein>
    <submittedName>
        <fullName evidence="2">Uncharacterized protein</fullName>
    </submittedName>
</protein>
<keyword evidence="3" id="KW-1185">Reference proteome</keyword>
<reference evidence="3" key="1">
    <citation type="journal article" date="2017" name="Front. Plant Sci.">
        <title>Climate Clever Clovers: New Paradigm to Reduce the Environmental Footprint of Ruminants by Breeding Low Methanogenic Forages Utilizing Haplotype Variation.</title>
        <authorList>
            <person name="Kaur P."/>
            <person name="Appels R."/>
            <person name="Bayer P.E."/>
            <person name="Keeble-Gagnere G."/>
            <person name="Wang J."/>
            <person name="Hirakawa H."/>
            <person name="Shirasawa K."/>
            <person name="Vercoe P."/>
            <person name="Stefanova K."/>
            <person name="Durmic Z."/>
            <person name="Nichols P."/>
            <person name="Revell C."/>
            <person name="Isobe S.N."/>
            <person name="Edwards D."/>
            <person name="Erskine W."/>
        </authorList>
    </citation>
    <scope>NUCLEOTIDE SEQUENCE [LARGE SCALE GENOMIC DNA]</scope>
    <source>
        <strain evidence="3">cv. Daliak</strain>
    </source>
</reference>
<accession>A0A2Z6NKW1</accession>
<gene>
    <name evidence="2" type="ORF">TSUD_316410</name>
</gene>
<feature type="compositionally biased region" description="Basic and acidic residues" evidence="1">
    <location>
        <begin position="1"/>
        <end position="12"/>
    </location>
</feature>
<dbReference type="EMBL" id="DF973632">
    <property type="protein sequence ID" value="GAU36515.1"/>
    <property type="molecule type" value="Genomic_DNA"/>
</dbReference>